<proteinExistence type="predicted"/>
<protein>
    <submittedName>
        <fullName evidence="1">Uncharacterized protein</fullName>
    </submittedName>
</protein>
<comment type="caution">
    <text evidence="1">The sequence shown here is derived from an EMBL/GenBank/DDBJ whole genome shotgun (WGS) entry which is preliminary data.</text>
</comment>
<gene>
    <name evidence="1" type="ORF">E2C01_024380</name>
</gene>
<sequence>MVPERSSRILLIYWYSSDCKCSGGGGGGGGGGGVASFIVRKMFSKPAFYELTERLAMRGLSDSVDVRDVLVKDNKKTVKEEEKEKEIQVCKVWFPLFRLIASD</sequence>
<accession>A0A5B7EAH7</accession>
<reference evidence="1 2" key="1">
    <citation type="submission" date="2019-05" db="EMBL/GenBank/DDBJ databases">
        <title>Another draft genome of Portunus trituberculatus and its Hox gene families provides insights of decapod evolution.</title>
        <authorList>
            <person name="Jeong J.-H."/>
            <person name="Song I."/>
            <person name="Kim S."/>
            <person name="Choi T."/>
            <person name="Kim D."/>
            <person name="Ryu S."/>
            <person name="Kim W."/>
        </authorList>
    </citation>
    <scope>NUCLEOTIDE SEQUENCE [LARGE SCALE GENOMIC DNA]</scope>
    <source>
        <tissue evidence="1">Muscle</tissue>
    </source>
</reference>
<dbReference type="AlphaFoldDB" id="A0A5B7EAH7"/>
<keyword evidence="2" id="KW-1185">Reference proteome</keyword>
<organism evidence="1 2">
    <name type="scientific">Portunus trituberculatus</name>
    <name type="common">Swimming crab</name>
    <name type="synonym">Neptunus trituberculatus</name>
    <dbReference type="NCBI Taxonomy" id="210409"/>
    <lineage>
        <taxon>Eukaryota</taxon>
        <taxon>Metazoa</taxon>
        <taxon>Ecdysozoa</taxon>
        <taxon>Arthropoda</taxon>
        <taxon>Crustacea</taxon>
        <taxon>Multicrustacea</taxon>
        <taxon>Malacostraca</taxon>
        <taxon>Eumalacostraca</taxon>
        <taxon>Eucarida</taxon>
        <taxon>Decapoda</taxon>
        <taxon>Pleocyemata</taxon>
        <taxon>Brachyura</taxon>
        <taxon>Eubrachyura</taxon>
        <taxon>Portunoidea</taxon>
        <taxon>Portunidae</taxon>
        <taxon>Portuninae</taxon>
        <taxon>Portunus</taxon>
    </lineage>
</organism>
<dbReference type="EMBL" id="VSRR010002369">
    <property type="protein sequence ID" value="MPC31101.1"/>
    <property type="molecule type" value="Genomic_DNA"/>
</dbReference>
<evidence type="ECO:0000313" key="1">
    <source>
        <dbReference type="EMBL" id="MPC31101.1"/>
    </source>
</evidence>
<evidence type="ECO:0000313" key="2">
    <source>
        <dbReference type="Proteomes" id="UP000324222"/>
    </source>
</evidence>
<name>A0A5B7EAH7_PORTR</name>
<dbReference type="Proteomes" id="UP000324222">
    <property type="component" value="Unassembled WGS sequence"/>
</dbReference>